<dbReference type="InterPro" id="IPR001138">
    <property type="entry name" value="Zn2Cys6_DnaBD"/>
</dbReference>
<evidence type="ECO:0000256" key="1">
    <source>
        <dbReference type="ARBA" id="ARBA00023242"/>
    </source>
</evidence>
<keyword evidence="1" id="KW-0539">Nucleus</keyword>
<dbReference type="PANTHER" id="PTHR47784:SF5">
    <property type="entry name" value="STEROL UPTAKE CONTROL PROTEIN 2"/>
    <property type="match status" value="1"/>
</dbReference>
<gene>
    <name evidence="4" type="ORF">VM1G_08771</name>
</gene>
<dbReference type="SUPFAM" id="SSF57701">
    <property type="entry name" value="Zn2/Cys6 DNA-binding domain"/>
    <property type="match status" value="1"/>
</dbReference>
<evidence type="ECO:0000256" key="2">
    <source>
        <dbReference type="SAM" id="MobiDB-lite"/>
    </source>
</evidence>
<organism evidence="4 5">
    <name type="scientific">Cytospora mali</name>
    <name type="common">Apple Valsa canker fungus</name>
    <name type="synonym">Valsa mali</name>
    <dbReference type="NCBI Taxonomy" id="578113"/>
    <lineage>
        <taxon>Eukaryota</taxon>
        <taxon>Fungi</taxon>
        <taxon>Dikarya</taxon>
        <taxon>Ascomycota</taxon>
        <taxon>Pezizomycotina</taxon>
        <taxon>Sordariomycetes</taxon>
        <taxon>Sordariomycetidae</taxon>
        <taxon>Diaporthales</taxon>
        <taxon>Cytosporaceae</taxon>
        <taxon>Cytospora</taxon>
    </lineage>
</organism>
<feature type="region of interest" description="Disordered" evidence="2">
    <location>
        <begin position="58"/>
        <end position="77"/>
    </location>
</feature>
<accession>A0A194WA89</accession>
<keyword evidence="5" id="KW-1185">Reference proteome</keyword>
<proteinExistence type="predicted"/>
<feature type="domain" description="Zn(2)-C6 fungal-type" evidence="3">
    <location>
        <begin position="21"/>
        <end position="46"/>
    </location>
</feature>
<evidence type="ECO:0000259" key="3">
    <source>
        <dbReference type="Pfam" id="PF00172"/>
    </source>
</evidence>
<dbReference type="CDD" id="cd00067">
    <property type="entry name" value="GAL4"/>
    <property type="match status" value="1"/>
</dbReference>
<dbReference type="GO" id="GO:0008270">
    <property type="term" value="F:zinc ion binding"/>
    <property type="evidence" value="ECO:0007669"/>
    <property type="project" value="InterPro"/>
</dbReference>
<sequence>MRVLTGNTVEYEGFNICNVDEVYCDESRPVCNNCHRHGVPCEYDRLAEKVVTARTPPILLSAPHSPSTGVDSPSSPATNPTLQFGLWEMRALHHFTVATTRTLPGSHNPRVQECWSIHVPRIALDYEPLLNALIAISALHLIHIASKTSGHVDPGLLSCRTNYLDAALRTHRQMLDQLNPQTADAACFTSGLLLIDAFAMLQDRKLEPYEPPAHWLRIVQGSRYVFQASFHMVKSDPNSAFMDIIGSASTNMYNPAALFSESNIQNLPHLTQLSSPDMADPDESLDPEVSEAYHKTTCCIGSIVSAVEAGECTMALCRRIMTFACFVPRRYLDLVEERRPRALIILAHYFSLSAHARDLWWVGDTPEREVYAIRDEVPSSMRHLLDGPLSNLRNTETQ</sequence>
<dbReference type="Proteomes" id="UP000078559">
    <property type="component" value="Chromosome 10"/>
</dbReference>
<dbReference type="InterPro" id="IPR053157">
    <property type="entry name" value="Sterol_Uptake_Regulator"/>
</dbReference>
<evidence type="ECO:0000313" key="4">
    <source>
        <dbReference type="EMBL" id="KUI73359.1"/>
    </source>
</evidence>
<name>A0A194WA89_CYTMA</name>
<dbReference type="OrthoDB" id="3546279at2759"/>
<protein>
    <submittedName>
        <fullName evidence="4">Sterol uptake control protein 2</fullName>
    </submittedName>
</protein>
<reference evidence="4" key="1">
    <citation type="submission" date="2014-12" db="EMBL/GenBank/DDBJ databases">
        <title>Genome Sequence of Valsa Canker Pathogens Uncovers a Specific Adaption of Colonization on Woody Bark.</title>
        <authorList>
            <person name="Yin Z."/>
            <person name="Liu H."/>
            <person name="Gao X."/>
            <person name="Li Z."/>
            <person name="Song N."/>
            <person name="Ke X."/>
            <person name="Dai Q."/>
            <person name="Wu Y."/>
            <person name="Sun Y."/>
            <person name="Xu J.-R."/>
            <person name="Kang Z.K."/>
            <person name="Wang L."/>
            <person name="Huang L."/>
        </authorList>
    </citation>
    <scope>NUCLEOTIDE SEQUENCE [LARGE SCALE GENOMIC DNA]</scope>
    <source>
        <strain evidence="4">03-8</strain>
    </source>
</reference>
<dbReference type="SMR" id="A0A194WA89"/>
<dbReference type="Gene3D" id="4.10.240.10">
    <property type="entry name" value="Zn(2)-C6 fungal-type DNA-binding domain"/>
    <property type="match status" value="1"/>
</dbReference>
<dbReference type="GO" id="GO:0001228">
    <property type="term" value="F:DNA-binding transcription activator activity, RNA polymerase II-specific"/>
    <property type="evidence" value="ECO:0007669"/>
    <property type="project" value="TreeGrafter"/>
</dbReference>
<dbReference type="AlphaFoldDB" id="A0A194WA89"/>
<dbReference type="Pfam" id="PF00172">
    <property type="entry name" value="Zn_clus"/>
    <property type="match status" value="1"/>
</dbReference>
<dbReference type="PANTHER" id="PTHR47784">
    <property type="entry name" value="STEROL UPTAKE CONTROL PROTEIN 2"/>
    <property type="match status" value="1"/>
</dbReference>
<dbReference type="EMBL" id="CM003107">
    <property type="protein sequence ID" value="KUI73359.1"/>
    <property type="molecule type" value="Genomic_DNA"/>
</dbReference>
<evidence type="ECO:0000313" key="5">
    <source>
        <dbReference type="Proteomes" id="UP000078559"/>
    </source>
</evidence>
<dbReference type="InterPro" id="IPR036864">
    <property type="entry name" value="Zn2-C6_fun-type_DNA-bd_sf"/>
</dbReference>
<feature type="compositionally biased region" description="Polar residues" evidence="2">
    <location>
        <begin position="64"/>
        <end position="77"/>
    </location>
</feature>